<dbReference type="Proteomes" id="UP000768163">
    <property type="component" value="Unassembled WGS sequence"/>
</dbReference>
<protein>
    <submittedName>
        <fullName evidence="2">Uncharacterized protein</fullName>
    </submittedName>
</protein>
<organism evidence="2 3">
    <name type="scientific">Candidatus Altarchaeum hamiconexum</name>
    <dbReference type="NCBI Taxonomy" id="1803513"/>
    <lineage>
        <taxon>Archaea</taxon>
        <taxon>Candidatus Altarchaeota</taxon>
        <taxon>Candidatus Altiarchaeia</taxon>
        <taxon>Candidatus Altarchaeales</taxon>
        <taxon>Candidatus Altarchaeaceae</taxon>
        <taxon>Candidatus Altarchaeum</taxon>
    </lineage>
</organism>
<evidence type="ECO:0000313" key="2">
    <source>
        <dbReference type="EMBL" id="NCN64691.1"/>
    </source>
</evidence>
<keyword evidence="1" id="KW-0812">Transmembrane</keyword>
<feature type="non-terminal residue" evidence="2">
    <location>
        <position position="1"/>
    </location>
</feature>
<feature type="transmembrane region" description="Helical" evidence="1">
    <location>
        <begin position="106"/>
        <end position="125"/>
    </location>
</feature>
<dbReference type="AlphaFoldDB" id="A0A8J7YR94"/>
<evidence type="ECO:0000256" key="1">
    <source>
        <dbReference type="SAM" id="Phobius"/>
    </source>
</evidence>
<feature type="transmembrane region" description="Helical" evidence="1">
    <location>
        <begin position="77"/>
        <end position="100"/>
    </location>
</feature>
<proteinExistence type="predicted"/>
<dbReference type="EMBL" id="JAACVF010000031">
    <property type="protein sequence ID" value="NCN64691.1"/>
    <property type="molecule type" value="Genomic_DNA"/>
</dbReference>
<keyword evidence="1" id="KW-1133">Transmembrane helix</keyword>
<evidence type="ECO:0000313" key="3">
    <source>
        <dbReference type="Proteomes" id="UP000768163"/>
    </source>
</evidence>
<sequence>GDGITQGIGDGITTGIGEGITQGIGDGITEGIATGISEGIAEGMEKGFSEGMNKSMKDLNEAFDEYTSPTKKAGHAYAVRGSVAMAAGIAFLVMCGVFGFDSPLLSILFATIAGINLTISMYYLAPH</sequence>
<comment type="caution">
    <text evidence="2">The sequence shown here is derived from an EMBL/GenBank/DDBJ whole genome shotgun (WGS) entry which is preliminary data.</text>
</comment>
<keyword evidence="1" id="KW-0472">Membrane</keyword>
<name>A0A8J7YR94_9ARCH</name>
<reference evidence="2" key="1">
    <citation type="submission" date="2019-11" db="EMBL/GenBank/DDBJ databases">
        <title>Lipid analysis of CO2-rich subsurface aquifers suggests an autotrophy-based deep biosphere with lysolipids enriched in CPR bacteria.</title>
        <authorList>
            <person name="Probst A.J."/>
            <person name="Elling F.J."/>
            <person name="Castelle C.J."/>
            <person name="Zhu Q."/>
            <person name="Elvert M."/>
            <person name="Birarda G."/>
            <person name="Holman H.-Y."/>
            <person name="Lane K.R."/>
            <person name="Ladd B."/>
            <person name="Ryan M.C."/>
            <person name="Woyke T."/>
            <person name="Hinrichs K.-U."/>
            <person name="Banfield J.F."/>
        </authorList>
    </citation>
    <scope>NUCLEOTIDE SEQUENCE</scope>
    <source>
        <strain evidence="2">CG_2015-01_33_1645</strain>
    </source>
</reference>
<gene>
    <name evidence="2" type="ORF">GW910_01245</name>
</gene>
<accession>A0A8J7YR94</accession>